<evidence type="ECO:0000259" key="3">
    <source>
        <dbReference type="Pfam" id="PF14383"/>
    </source>
</evidence>
<evidence type="ECO:0000259" key="2">
    <source>
        <dbReference type="Pfam" id="PF14309"/>
    </source>
</evidence>
<dbReference type="InterPro" id="IPR025486">
    <property type="entry name" value="DUF4378"/>
</dbReference>
<evidence type="ECO:0008006" key="6">
    <source>
        <dbReference type="Google" id="ProtNLM"/>
    </source>
</evidence>
<reference evidence="4" key="1">
    <citation type="journal article" date="2017" name="Gigascience">
        <title>The genome draft of coconut (Cocos nucifera).</title>
        <authorList>
            <person name="Xiao Y."/>
            <person name="Xu P."/>
            <person name="Fan H."/>
            <person name="Baudouin L."/>
            <person name="Xia W."/>
            <person name="Bocs S."/>
            <person name="Xu J."/>
            <person name="Li Q."/>
            <person name="Guo A."/>
            <person name="Zhou L."/>
            <person name="Li J."/>
            <person name="Wu Y."/>
            <person name="Ma Z."/>
            <person name="Armero A."/>
            <person name="Issali A.E."/>
            <person name="Liu N."/>
            <person name="Peng M."/>
            <person name="Yang Y."/>
        </authorList>
    </citation>
    <scope>NUCLEOTIDE SEQUENCE</scope>
    <source>
        <tissue evidence="4">Spear leaf of Hainan Tall coconut</tissue>
    </source>
</reference>
<dbReference type="PANTHER" id="PTHR21726:SF29">
    <property type="entry name" value="EXPRESSED PROTEIN"/>
    <property type="match status" value="1"/>
</dbReference>
<dbReference type="Proteomes" id="UP000797356">
    <property type="component" value="Chromosome 16"/>
</dbReference>
<proteinExistence type="predicted"/>
<organism evidence="4 5">
    <name type="scientific">Cocos nucifera</name>
    <name type="common">Coconut palm</name>
    <dbReference type="NCBI Taxonomy" id="13894"/>
    <lineage>
        <taxon>Eukaryota</taxon>
        <taxon>Viridiplantae</taxon>
        <taxon>Streptophyta</taxon>
        <taxon>Embryophyta</taxon>
        <taxon>Tracheophyta</taxon>
        <taxon>Spermatophyta</taxon>
        <taxon>Magnoliopsida</taxon>
        <taxon>Liliopsida</taxon>
        <taxon>Arecaceae</taxon>
        <taxon>Arecoideae</taxon>
        <taxon>Cocoseae</taxon>
        <taxon>Attaleinae</taxon>
        <taxon>Cocos</taxon>
    </lineage>
</organism>
<feature type="domain" description="DUF3741" evidence="3">
    <location>
        <begin position="94"/>
        <end position="125"/>
    </location>
</feature>
<dbReference type="Pfam" id="PF14309">
    <property type="entry name" value="DUF4378"/>
    <property type="match status" value="1"/>
</dbReference>
<dbReference type="OrthoDB" id="765769at2759"/>
<feature type="region of interest" description="Disordered" evidence="1">
    <location>
        <begin position="354"/>
        <end position="438"/>
    </location>
</feature>
<feature type="compositionally biased region" description="Polar residues" evidence="1">
    <location>
        <begin position="380"/>
        <end position="400"/>
    </location>
</feature>
<evidence type="ECO:0000256" key="1">
    <source>
        <dbReference type="SAM" id="MobiDB-lite"/>
    </source>
</evidence>
<accession>A0A8K0IYF3</accession>
<feature type="region of interest" description="Disordered" evidence="1">
    <location>
        <begin position="44"/>
        <end position="69"/>
    </location>
</feature>
<evidence type="ECO:0000313" key="4">
    <source>
        <dbReference type="EMBL" id="KAG1371325.1"/>
    </source>
</evidence>
<evidence type="ECO:0000313" key="5">
    <source>
        <dbReference type="Proteomes" id="UP000797356"/>
    </source>
</evidence>
<dbReference type="EMBL" id="CM017887">
    <property type="protein sequence ID" value="KAG1371325.1"/>
    <property type="molecule type" value="Genomic_DNA"/>
</dbReference>
<sequence>MGLLRGWIKLVAFQRMRMGTEKGGSKSSGFFNLFDWNRKSRKKLFSSGTNSPESSKQGKRSDSNLPTTRLRLNEEDQIIGVSRVKGSSDYSCASSVTDEEGNGVRAPGVVARLMGLDSLPTSGVSEPFSTPFLDSRSLRDNCTLKRSPEFSMNDQFSHAPHKAGGYFRKQVESRSQKMPSSPIERFQTEMLPPRSAKSLPITHHKLLSPIKNPAFTSAKNAAQIMEAAAKILEPGLQSSTRGKVSLFGSSSIPLKVRDPKESMAASQKTSRLLELSRTPFQSTDVSLSRGQSLNRPCNVSEDIVIFRSSPDPYEMKTASTTGKGKSISLAIQAKVNVQRREGLSTSYRNTVIQKEHDDHKLNQPFISQPNNQKNRQQKKPSTTNASGVLRQNNQKQNCPSTKGKLASKQSNSGQQGRKILSGDSSTGKHKTVNRLSGNLKSGCKKEVLVTTDVEREGSSSNKDFPRKKRLIEGSFKSGKSGFIGSMSVDRNGNGVQSNVVIDNQDKRNAMDVVSFTFTSPLIKQLPGSQSTIQVVEKEDTRNGYCFDPCGEKNASNAKNKRLASLGLNVINGDALSLLLEQKLKELTAGMEPSSNFLRGGSFASSASVLQESKSAHNTDSTQHRNDYLLRPCKDKADGIFYSECSSTNGQIAEDMDCSSNSGARKESDNQHRSPLSIFDASFSNQSCNSPESTGSTDGSKICSSSVQAQNVASLSCSSKIPSMEAEMELSDSASSAFMDLDTLEISSTNHAKRNSQDLDYVREILYSRGLSKDLSSCYLNDAGEILDFLLFEKLENKRSRTILKGDDKDGRAKRKVLFDCLNECLESKCSHYFRAGYHAWTKGLAVVWKDLAEELYEEILGWKSMGDSMVDELVDKDMSIHLGRWVDFEIEVFETGVELEGEILSSLVDELVADLCIKG</sequence>
<feature type="region of interest" description="Disordered" evidence="1">
    <location>
        <begin position="653"/>
        <end position="672"/>
    </location>
</feature>
<comment type="caution">
    <text evidence="4">The sequence shown here is derived from an EMBL/GenBank/DDBJ whole genome shotgun (WGS) entry which is preliminary data.</text>
</comment>
<feature type="compositionally biased region" description="Polar residues" evidence="1">
    <location>
        <begin position="46"/>
        <end position="55"/>
    </location>
</feature>
<keyword evidence="5" id="KW-1185">Reference proteome</keyword>
<dbReference type="Pfam" id="PF14383">
    <property type="entry name" value="VARLMGL"/>
    <property type="match status" value="1"/>
</dbReference>
<dbReference type="InterPro" id="IPR032795">
    <property type="entry name" value="DUF3741-assoc"/>
</dbReference>
<dbReference type="PANTHER" id="PTHR21726">
    <property type="entry name" value="PHOSPHATIDYLINOSITOL N-ACETYLGLUCOSAMINYLTRANSFERASE SUBUNIT P DOWN SYNDROME CRITICAL REGION PROTEIN 5 -RELATED"/>
    <property type="match status" value="1"/>
</dbReference>
<dbReference type="AlphaFoldDB" id="A0A8K0IYF3"/>
<gene>
    <name evidence="4" type="ORF">COCNU_16G004190</name>
</gene>
<feature type="region of interest" description="Disordered" evidence="1">
    <location>
        <begin position="681"/>
        <end position="700"/>
    </location>
</feature>
<name>A0A8K0IYF3_COCNU</name>
<reference evidence="4" key="2">
    <citation type="submission" date="2019-07" db="EMBL/GenBank/DDBJ databases">
        <authorList>
            <person name="Yang Y."/>
            <person name="Bocs S."/>
            <person name="Baudouin L."/>
        </authorList>
    </citation>
    <scope>NUCLEOTIDE SEQUENCE</scope>
    <source>
        <tissue evidence="4">Spear leaf of Hainan Tall coconut</tissue>
    </source>
</reference>
<feature type="domain" description="DUF4378" evidence="2">
    <location>
        <begin position="757"/>
        <end position="910"/>
    </location>
</feature>
<protein>
    <recommendedName>
        <fullName evidence="6">DUF4378 domain-containing protein</fullName>
    </recommendedName>
</protein>